<dbReference type="AlphaFoldDB" id="A0A1V4HZX0"/>
<dbReference type="Proteomes" id="UP000189940">
    <property type="component" value="Unassembled WGS sequence"/>
</dbReference>
<organism evidence="2 3">
    <name type="scientific">Nitrobacter vulgaris</name>
    <dbReference type="NCBI Taxonomy" id="29421"/>
    <lineage>
        <taxon>Bacteria</taxon>
        <taxon>Pseudomonadati</taxon>
        <taxon>Pseudomonadota</taxon>
        <taxon>Alphaproteobacteria</taxon>
        <taxon>Hyphomicrobiales</taxon>
        <taxon>Nitrobacteraceae</taxon>
        <taxon>Nitrobacter</taxon>
    </lineage>
</organism>
<accession>A0A1V4HZX0</accession>
<evidence type="ECO:0000313" key="2">
    <source>
        <dbReference type="EMBL" id="OPH83526.1"/>
    </source>
</evidence>
<evidence type="ECO:0000259" key="1">
    <source>
        <dbReference type="Pfam" id="PF09450"/>
    </source>
</evidence>
<dbReference type="Pfam" id="PF09450">
    <property type="entry name" value="DUF2019"/>
    <property type="match status" value="1"/>
</dbReference>
<dbReference type="SUPFAM" id="SSF48371">
    <property type="entry name" value="ARM repeat"/>
    <property type="match status" value="1"/>
</dbReference>
<feature type="domain" description="DUF2019" evidence="1">
    <location>
        <begin position="12"/>
        <end position="116"/>
    </location>
</feature>
<sequence>MTSVQWDDARVQSLVTQFVEIDLAQYDAIYVIDNAKYSRLYKKMERIRAELKEMPGDQRRALLPLLSHSNVQVRLATARSLLALYPDLARNALESIRESGIEPQNGEAATAIRRLDEGSYIPK</sequence>
<reference evidence="2 3" key="1">
    <citation type="submission" date="2017-02" db="EMBL/GenBank/DDBJ databases">
        <title>Genome sequence of the nitrite-oxidizing bacterium Nitrobacter vulgaris strain Ab1.</title>
        <authorList>
            <person name="Mellbye B.L."/>
            <person name="Davis E.W."/>
            <person name="Spieck E."/>
            <person name="Chang J.H."/>
            <person name="Bottomley P.J."/>
            <person name="Sayavedra-Soto L.A."/>
        </authorList>
    </citation>
    <scope>NUCLEOTIDE SEQUENCE [LARGE SCALE GENOMIC DNA]</scope>
    <source>
        <strain evidence="2 3">Ab1</strain>
    </source>
</reference>
<dbReference type="RefSeq" id="WP_079446223.1">
    <property type="nucleotide sequence ID" value="NZ_MWPQ01000026.1"/>
</dbReference>
<dbReference type="InterPro" id="IPR016024">
    <property type="entry name" value="ARM-type_fold"/>
</dbReference>
<proteinExistence type="predicted"/>
<dbReference type="InterPro" id="IPR018568">
    <property type="entry name" value="DUF2019"/>
</dbReference>
<gene>
    <name evidence="2" type="ORF">B2M20_06305</name>
</gene>
<dbReference type="Gene3D" id="1.25.40.70">
    <property type="entry name" value="Phosphatidylinositol 3-kinase, accessory domain (PIK)"/>
    <property type="match status" value="1"/>
</dbReference>
<protein>
    <recommendedName>
        <fullName evidence="1">DUF2019 domain-containing protein</fullName>
    </recommendedName>
</protein>
<dbReference type="EMBL" id="MWPQ01000026">
    <property type="protein sequence ID" value="OPH83526.1"/>
    <property type="molecule type" value="Genomic_DNA"/>
</dbReference>
<dbReference type="OrthoDB" id="7963325at2"/>
<comment type="caution">
    <text evidence="2">The sequence shown here is derived from an EMBL/GenBank/DDBJ whole genome shotgun (WGS) entry which is preliminary data.</text>
</comment>
<name>A0A1V4HZX0_NITVU</name>
<evidence type="ECO:0000313" key="3">
    <source>
        <dbReference type="Proteomes" id="UP000189940"/>
    </source>
</evidence>
<dbReference type="InterPro" id="IPR042236">
    <property type="entry name" value="PI3K_accessory_sf"/>
</dbReference>
<keyword evidence="3" id="KW-1185">Reference proteome</keyword>